<accession>A0ABR9LNV1</accession>
<dbReference type="RefSeq" id="WP_192783626.1">
    <property type="nucleotide sequence ID" value="NZ_JADBEK010000001.1"/>
</dbReference>
<name>A0ABR9LNV1_9ACTN</name>
<dbReference type="Proteomes" id="UP000633509">
    <property type="component" value="Unassembled WGS sequence"/>
</dbReference>
<proteinExistence type="predicted"/>
<comment type="caution">
    <text evidence="1">The sequence shown here is derived from an EMBL/GenBank/DDBJ whole genome shotgun (WGS) entry which is preliminary data.</text>
</comment>
<reference evidence="1 2" key="1">
    <citation type="submission" date="2020-10" db="EMBL/GenBank/DDBJ databases">
        <title>Sequencing the genomes of 1000 actinobacteria strains.</title>
        <authorList>
            <person name="Klenk H.-P."/>
        </authorList>
    </citation>
    <scope>NUCLEOTIDE SEQUENCE [LARGE SCALE GENOMIC DNA]</scope>
    <source>
        <strain evidence="1 2">DSM 43173</strain>
    </source>
</reference>
<organism evidence="1 2">
    <name type="scientific">Nonomuraea angiospora</name>
    <dbReference type="NCBI Taxonomy" id="46172"/>
    <lineage>
        <taxon>Bacteria</taxon>
        <taxon>Bacillati</taxon>
        <taxon>Actinomycetota</taxon>
        <taxon>Actinomycetes</taxon>
        <taxon>Streptosporangiales</taxon>
        <taxon>Streptosporangiaceae</taxon>
        <taxon>Nonomuraea</taxon>
    </lineage>
</organism>
<keyword evidence="2" id="KW-1185">Reference proteome</keyword>
<sequence>MAGLSERVSAAIAYVCGNLPDLRAQLDHLGDRAPLDRLLAAIRDGSDVTRPLDDLHEALLAGGDVLGVYGGSARSVRLAGITAAAPPETLYTCPHRRCARYQWPEPGASAAPTCEIDETSMLLERLP</sequence>
<evidence type="ECO:0000313" key="1">
    <source>
        <dbReference type="EMBL" id="MBE1582331.1"/>
    </source>
</evidence>
<gene>
    <name evidence="1" type="ORF">H4W80_000589</name>
</gene>
<protein>
    <submittedName>
        <fullName evidence="1">Uncharacterized protein</fullName>
    </submittedName>
</protein>
<evidence type="ECO:0000313" key="2">
    <source>
        <dbReference type="Proteomes" id="UP000633509"/>
    </source>
</evidence>
<dbReference type="EMBL" id="JADBEK010000001">
    <property type="protein sequence ID" value="MBE1582331.1"/>
    <property type="molecule type" value="Genomic_DNA"/>
</dbReference>